<dbReference type="EMBL" id="JACHXF010000018">
    <property type="protein sequence ID" value="MBB3099356.1"/>
    <property type="molecule type" value="Genomic_DNA"/>
</dbReference>
<keyword evidence="2" id="KW-1185">Reference proteome</keyword>
<name>A0A7W5FI65_9ACTN</name>
<dbReference type="AlphaFoldDB" id="A0A7W5FI65"/>
<gene>
    <name evidence="1" type="ORF">FHR83_007062</name>
</gene>
<dbReference type="RefSeq" id="WP_183225416.1">
    <property type="nucleotide sequence ID" value="NZ_BMPW01000021.1"/>
</dbReference>
<reference evidence="1 2" key="1">
    <citation type="submission" date="2020-08" db="EMBL/GenBank/DDBJ databases">
        <title>Genomic Encyclopedia of Type Strains, Phase III (KMG-III): the genomes of soil and plant-associated and newly described type strains.</title>
        <authorList>
            <person name="Whitman W."/>
        </authorList>
    </citation>
    <scope>NUCLEOTIDE SEQUENCE [LARGE SCALE GENOMIC DNA]</scope>
    <source>
        <strain evidence="1 2">CECT 3287</strain>
    </source>
</reference>
<dbReference type="Proteomes" id="UP000590749">
    <property type="component" value="Unassembled WGS sequence"/>
</dbReference>
<comment type="caution">
    <text evidence="1">The sequence shown here is derived from an EMBL/GenBank/DDBJ whole genome shotgun (WGS) entry which is preliminary data.</text>
</comment>
<protein>
    <submittedName>
        <fullName evidence="1">Uncharacterized protein</fullName>
    </submittedName>
</protein>
<organism evidence="1 2">
    <name type="scientific">Actinoplanes campanulatus</name>
    <dbReference type="NCBI Taxonomy" id="113559"/>
    <lineage>
        <taxon>Bacteria</taxon>
        <taxon>Bacillati</taxon>
        <taxon>Actinomycetota</taxon>
        <taxon>Actinomycetes</taxon>
        <taxon>Micromonosporales</taxon>
        <taxon>Micromonosporaceae</taxon>
        <taxon>Actinoplanes</taxon>
    </lineage>
</organism>
<evidence type="ECO:0000313" key="1">
    <source>
        <dbReference type="EMBL" id="MBB3099356.1"/>
    </source>
</evidence>
<proteinExistence type="predicted"/>
<sequence>MNGTQAYRFALANAPRNDDGQAVEKSLVDIVERVIDFDPAEERRKKAQRVVSARKRPGQTAPAGKVALPGLGLFEYEPDRLVADDQGNVIENSRALARHKRAEARRSATNADRAQERAVQDQVEAELMEAWSAAQQKAGRAPGELTFGVYLAETGLLADDAA</sequence>
<accession>A0A7W5FI65</accession>
<evidence type="ECO:0000313" key="2">
    <source>
        <dbReference type="Proteomes" id="UP000590749"/>
    </source>
</evidence>